<dbReference type="PANTHER" id="PTHR15381">
    <property type="entry name" value="CHONDROITIN SULFATE PROTEOGLYCAN 5 -RELATED"/>
    <property type="match status" value="1"/>
</dbReference>
<comment type="caution">
    <text evidence="11">The sequence shown here is derived from an EMBL/GenBank/DDBJ whole genome shotgun (WGS) entry which is preliminary data.</text>
</comment>
<dbReference type="InterPro" id="IPR009057">
    <property type="entry name" value="Homeodomain-like_sf"/>
</dbReference>
<evidence type="ECO:0000256" key="2">
    <source>
        <dbReference type="ARBA" id="ARBA00023015"/>
    </source>
</evidence>
<evidence type="ECO:0000256" key="4">
    <source>
        <dbReference type="ARBA" id="ARBA00023242"/>
    </source>
</evidence>
<evidence type="ECO:0008006" key="13">
    <source>
        <dbReference type="Google" id="ProtNLM"/>
    </source>
</evidence>
<feature type="compositionally biased region" description="Basic and acidic residues" evidence="6">
    <location>
        <begin position="321"/>
        <end position="332"/>
    </location>
</feature>
<evidence type="ECO:0000256" key="1">
    <source>
        <dbReference type="ARBA" id="ARBA00004123"/>
    </source>
</evidence>
<dbReference type="FunFam" id="1.10.10.60:FF:000014">
    <property type="entry name" value="SWI/SNF complex subunit SMARCC2 isoform C"/>
    <property type="match status" value="1"/>
</dbReference>
<feature type="domain" description="Chromo" evidence="10">
    <location>
        <begin position="1"/>
        <end position="202"/>
    </location>
</feature>
<dbReference type="Gene3D" id="1.10.10.60">
    <property type="entry name" value="Homeodomain-like"/>
    <property type="match status" value="1"/>
</dbReference>
<dbReference type="SUPFAM" id="SSF46689">
    <property type="entry name" value="Homeodomain-like"/>
    <property type="match status" value="2"/>
</dbReference>
<comment type="subcellular location">
    <subcellularLocation>
        <location evidence="1">Nucleus</location>
    </subcellularLocation>
</comment>
<proteinExistence type="inferred from homology"/>
<keyword evidence="3" id="KW-0804">Transcription</keyword>
<dbReference type="PROSITE" id="PS50934">
    <property type="entry name" value="SWIRM"/>
    <property type="match status" value="1"/>
</dbReference>
<comment type="similarity">
    <text evidence="5">Belongs to the SMARCC family.</text>
</comment>
<name>A0A4C1XCK8_EUMVA</name>
<dbReference type="PROSITE" id="PS51293">
    <property type="entry name" value="SANT"/>
    <property type="match status" value="1"/>
</dbReference>
<feature type="compositionally biased region" description="Basic and acidic residues" evidence="6">
    <location>
        <begin position="734"/>
        <end position="743"/>
    </location>
</feature>
<dbReference type="GO" id="GO:0045202">
    <property type="term" value="C:synapse"/>
    <property type="evidence" value="ECO:0007669"/>
    <property type="project" value="TreeGrafter"/>
</dbReference>
<evidence type="ECO:0000313" key="11">
    <source>
        <dbReference type="EMBL" id="GBP60672.1"/>
    </source>
</evidence>
<feature type="compositionally biased region" description="Low complexity" evidence="6">
    <location>
        <begin position="503"/>
        <end position="518"/>
    </location>
</feature>
<dbReference type="InterPro" id="IPR017884">
    <property type="entry name" value="SANT_dom"/>
</dbReference>
<evidence type="ECO:0000256" key="6">
    <source>
        <dbReference type="SAM" id="MobiDB-lite"/>
    </source>
</evidence>
<evidence type="ECO:0000256" key="5">
    <source>
        <dbReference type="ARBA" id="ARBA00049655"/>
    </source>
</evidence>
<feature type="domain" description="SWIRM" evidence="8">
    <location>
        <begin position="355"/>
        <end position="452"/>
    </location>
</feature>
<feature type="compositionally biased region" description="Basic residues" evidence="6">
    <location>
        <begin position="230"/>
        <end position="240"/>
    </location>
</feature>
<dbReference type="Pfam" id="PF00249">
    <property type="entry name" value="Myb_DNA-binding"/>
    <property type="match status" value="1"/>
</dbReference>
<dbReference type="PANTHER" id="PTHR15381:SF1">
    <property type="entry name" value="CHONDROITIN SULFATE PROTEOGLYCAN 5"/>
    <property type="match status" value="1"/>
</dbReference>
<feature type="region of interest" description="Disordered" evidence="6">
    <location>
        <begin position="688"/>
        <end position="754"/>
    </location>
</feature>
<dbReference type="GO" id="GO:0048858">
    <property type="term" value="P:cell projection morphogenesis"/>
    <property type="evidence" value="ECO:0007669"/>
    <property type="project" value="TreeGrafter"/>
</dbReference>
<reference evidence="11 12" key="1">
    <citation type="journal article" date="2019" name="Commun. Biol.">
        <title>The bagworm genome reveals a unique fibroin gene that provides high tensile strength.</title>
        <authorList>
            <person name="Kono N."/>
            <person name="Nakamura H."/>
            <person name="Ohtoshi R."/>
            <person name="Tomita M."/>
            <person name="Numata K."/>
            <person name="Arakawa K."/>
        </authorList>
    </citation>
    <scope>NUCLEOTIDE SEQUENCE [LARGE SCALE GENOMIC DNA]</scope>
</reference>
<keyword evidence="4" id="KW-0539">Nucleus</keyword>
<feature type="compositionally biased region" description="Low complexity" evidence="6">
    <location>
        <begin position="274"/>
        <end position="310"/>
    </location>
</feature>
<dbReference type="Pfam" id="PF16496">
    <property type="entry name" value="SWIRM-assoc_2"/>
    <property type="match status" value="1"/>
</dbReference>
<dbReference type="InterPro" id="IPR049898">
    <property type="entry name" value="MARR_BRCT_CHROMO"/>
</dbReference>
<dbReference type="Pfam" id="PF04433">
    <property type="entry name" value="SWIRM"/>
    <property type="match status" value="1"/>
</dbReference>
<dbReference type="InterPro" id="IPR036388">
    <property type="entry name" value="WH-like_DNA-bd_sf"/>
</dbReference>
<dbReference type="InterPro" id="IPR032448">
    <property type="entry name" value="SWIRM-assoc"/>
</dbReference>
<evidence type="ECO:0000259" key="7">
    <source>
        <dbReference type="PROSITE" id="PS50090"/>
    </source>
</evidence>
<gene>
    <name evidence="11" type="ORF">EVAR_55742_1</name>
</gene>
<protein>
    <recommendedName>
        <fullName evidence="13">SWI/SNF complex subunit SMARCC2</fullName>
    </recommendedName>
</protein>
<evidence type="ECO:0000256" key="3">
    <source>
        <dbReference type="ARBA" id="ARBA00023163"/>
    </source>
</evidence>
<feature type="compositionally biased region" description="Basic residues" evidence="6">
    <location>
        <begin position="214"/>
        <end position="223"/>
    </location>
</feature>
<dbReference type="PROSITE" id="PS50090">
    <property type="entry name" value="MYB_LIKE"/>
    <property type="match status" value="1"/>
</dbReference>
<dbReference type="EMBL" id="BGZK01000793">
    <property type="protein sequence ID" value="GBP60672.1"/>
    <property type="molecule type" value="Genomic_DNA"/>
</dbReference>
<dbReference type="Pfam" id="PF16498">
    <property type="entry name" value="SWIRM-assoc_3"/>
    <property type="match status" value="1"/>
</dbReference>
<dbReference type="SUPFAM" id="SSF52113">
    <property type="entry name" value="BRCT domain"/>
    <property type="match status" value="1"/>
</dbReference>
<dbReference type="PROSITE" id="PS52032">
    <property type="entry name" value="MARR_BRCT_CHROMO"/>
    <property type="match status" value="1"/>
</dbReference>
<keyword evidence="12" id="KW-1185">Reference proteome</keyword>
<sequence>MKCFMDMKPGGALCTVLATMFRFKSEQRWRKFDFQVGKNPSRKDLNIQMMMEIESALLEAELIRSPCVYIRPEVDKATANKIKDIIVNHQGEICEDEEEATHIVYPSLDPLEEEYARPVFRRGSNSLVHWYYFPDSHDTWVNTDLPVDVPETVNWDCNRPEPWRVSATWVLDLPQYNEWMNEEDYEVDMHGKKKVHKLRLSVDDLMPGSEPSAKVKKGKRKRSPSPPPQKHGKRKSRIVKRGRDNDVDEEEDNASRDNTDAAPAPPPEPERPVPEVSSACSAEPSPAQAQSQSAPTSAQPSGAGTPAPAADAPPTPAPPLDTHDDSQGKHSDSNTQEMLTKEELEDNVTDQTHHIVVPSYSAWFDYNAIHTIEKRALPEFFNGKNKSKTPEIYLAYRNFMIDTYRLNPTEYLTSTACRRNLAGDVCAIMRVHGFLEQWGLINYQLDADVRPTAMGPPPTSHFHVLSDTPSGLQPLVSRPSQPRPTENAAVPKTEAGLPNGTDAAAAPAAPTPAPTAAAPTPLATVKAEHTLEAGGAPGLKLDQYRGGSRGREWTDQETLLLLEALELHRDDWNRVAQHVGTRTQDECILHFLRLPIEDPYLADAPSGGVLGPLAYQPVPFSKVGNPVMSTVAFLSSVVDPRIASKATKAAMDEFAAIKDEVPAAMMEAHVKAASISGAAAALAATGIAGTAPDMPSGEKKDGTEVKTEAMEVEEGEIKPKEESAGSPAPSASTDDAKDKDAKEGVGTAPAQPPG</sequence>
<accession>A0A4C1XCK8</accession>
<feature type="compositionally biased region" description="Basic and acidic residues" evidence="6">
    <location>
        <begin position="696"/>
        <end position="723"/>
    </location>
</feature>
<dbReference type="STRING" id="151549.A0A4C1XCK8"/>
<evidence type="ECO:0000313" key="12">
    <source>
        <dbReference type="Proteomes" id="UP000299102"/>
    </source>
</evidence>
<dbReference type="FunFam" id="1.10.10.10:FF:000020">
    <property type="entry name" value="SWI/SNF complex subunit SMARCC2 isoform c"/>
    <property type="match status" value="1"/>
</dbReference>
<evidence type="ECO:0000259" key="10">
    <source>
        <dbReference type="PROSITE" id="PS52032"/>
    </source>
</evidence>
<evidence type="ECO:0000259" key="8">
    <source>
        <dbReference type="PROSITE" id="PS50934"/>
    </source>
</evidence>
<evidence type="ECO:0000259" key="9">
    <source>
        <dbReference type="PROSITE" id="PS51293"/>
    </source>
</evidence>
<dbReference type="InterPro" id="IPR032450">
    <property type="entry name" value="SMARCC_N"/>
</dbReference>
<feature type="compositionally biased region" description="Low complexity" evidence="6">
    <location>
        <begin position="724"/>
        <end position="733"/>
    </location>
</feature>
<feature type="domain" description="SANT" evidence="9">
    <location>
        <begin position="548"/>
        <end position="599"/>
    </location>
</feature>
<dbReference type="InterPro" id="IPR001005">
    <property type="entry name" value="SANT/Myb"/>
</dbReference>
<keyword evidence="2" id="KW-0805">Transcription regulation</keyword>
<dbReference type="SMART" id="SM00717">
    <property type="entry name" value="SANT"/>
    <property type="match status" value="1"/>
</dbReference>
<dbReference type="Proteomes" id="UP000299102">
    <property type="component" value="Unassembled WGS sequence"/>
</dbReference>
<dbReference type="OrthoDB" id="118550at2759"/>
<dbReference type="InterPro" id="IPR007526">
    <property type="entry name" value="SWIRM"/>
</dbReference>
<feature type="region of interest" description="Disordered" evidence="6">
    <location>
        <begin position="200"/>
        <end position="336"/>
    </location>
</feature>
<feature type="domain" description="Myb-like" evidence="7">
    <location>
        <begin position="545"/>
        <end position="595"/>
    </location>
</feature>
<organism evidence="11 12">
    <name type="scientific">Eumeta variegata</name>
    <name type="common">Bagworm moth</name>
    <name type="synonym">Eumeta japonica</name>
    <dbReference type="NCBI Taxonomy" id="151549"/>
    <lineage>
        <taxon>Eukaryota</taxon>
        <taxon>Metazoa</taxon>
        <taxon>Ecdysozoa</taxon>
        <taxon>Arthropoda</taxon>
        <taxon>Hexapoda</taxon>
        <taxon>Insecta</taxon>
        <taxon>Pterygota</taxon>
        <taxon>Neoptera</taxon>
        <taxon>Endopterygota</taxon>
        <taxon>Lepidoptera</taxon>
        <taxon>Glossata</taxon>
        <taxon>Ditrysia</taxon>
        <taxon>Tineoidea</taxon>
        <taxon>Psychidae</taxon>
        <taxon>Oiketicinae</taxon>
        <taxon>Eumeta</taxon>
    </lineage>
</organism>
<dbReference type="CDD" id="cd00167">
    <property type="entry name" value="SANT"/>
    <property type="match status" value="1"/>
</dbReference>
<feature type="region of interest" description="Disordered" evidence="6">
    <location>
        <begin position="466"/>
        <end position="518"/>
    </location>
</feature>
<dbReference type="GO" id="GO:0016514">
    <property type="term" value="C:SWI/SNF complex"/>
    <property type="evidence" value="ECO:0007669"/>
    <property type="project" value="UniProtKB-ARBA"/>
</dbReference>
<dbReference type="Gene3D" id="1.10.10.10">
    <property type="entry name" value="Winged helix-like DNA-binding domain superfamily/Winged helix DNA-binding domain"/>
    <property type="match status" value="1"/>
</dbReference>
<dbReference type="AlphaFoldDB" id="A0A4C1XCK8"/>
<dbReference type="InterPro" id="IPR036420">
    <property type="entry name" value="BRCT_dom_sf"/>
</dbReference>